<keyword evidence="4 6" id="KW-0813">Transport</keyword>
<dbReference type="AlphaFoldDB" id="A0A1W6P1Y8"/>
<dbReference type="GO" id="GO:0018189">
    <property type="term" value="P:pyrroloquinoline quinone biosynthetic process"/>
    <property type="evidence" value="ECO:0007669"/>
    <property type="project" value="UniProtKB-UniRule"/>
</dbReference>
<evidence type="ECO:0000256" key="3">
    <source>
        <dbReference type="ARBA" id="ARBA00015084"/>
    </source>
</evidence>
<keyword evidence="5 6" id="KW-0884">PQQ biosynthesis</keyword>
<evidence type="ECO:0000256" key="5">
    <source>
        <dbReference type="ARBA" id="ARBA00022905"/>
    </source>
</evidence>
<evidence type="ECO:0000313" key="8">
    <source>
        <dbReference type="EMBL" id="ARO15496.1"/>
    </source>
</evidence>
<evidence type="ECO:0000313" key="9">
    <source>
        <dbReference type="Proteomes" id="UP000242447"/>
    </source>
</evidence>
<comment type="pathway">
    <text evidence="1 6">Cofactor biosynthesis; pyrroloquinoline quinone biosynthesis.</text>
</comment>
<dbReference type="InterPro" id="IPR011842">
    <property type="entry name" value="PQQ_synth_PqqB"/>
</dbReference>
<name>A0A1W6P1Y8_9RHOB</name>
<feature type="domain" description="Metallo-beta-lactamase" evidence="7">
    <location>
        <begin position="9"/>
        <end position="220"/>
    </location>
</feature>
<sequence length="253" mass="26967">MALSADGETWLLVNASPDIRQQLLETPDLHPRSLRGSPVGAVLLTNAEIDAVAGLLTLREGHAFDLWADRSVLETLAANSIFDVLTRVSRRDLPLGEGFQPLRGLHVKTFPVPGKPAWYLEQSNQPAADGDTIGLQVCAGGKTAFIIPACAEITDDLLARMDGADAVFFDGTLWRDDEMIRAGLSSKTGAQMGHVSLSGPDGVLARFAAVNVTHRVLVHINNSNPALLPDSPERHAVTAAGWVVGQAGTRIDL</sequence>
<dbReference type="SUPFAM" id="SSF56281">
    <property type="entry name" value="Metallo-hydrolase/oxidoreductase"/>
    <property type="match status" value="1"/>
</dbReference>
<dbReference type="UniPathway" id="UPA00539"/>
<dbReference type="Proteomes" id="UP000242447">
    <property type="component" value="Chromosome"/>
</dbReference>
<comment type="function">
    <text evidence="6">May be involved in the transport of PQQ or its precursor to the periplasm.</text>
</comment>
<evidence type="ECO:0000256" key="6">
    <source>
        <dbReference type="HAMAP-Rule" id="MF_00653"/>
    </source>
</evidence>
<dbReference type="Gene3D" id="3.60.15.10">
    <property type="entry name" value="Ribonuclease Z/Hydroxyacylglutathione hydrolase-like"/>
    <property type="match status" value="1"/>
</dbReference>
<dbReference type="KEGG" id="kro:BVG79_02156"/>
<proteinExistence type="inferred from homology"/>
<dbReference type="InterPro" id="IPR036866">
    <property type="entry name" value="RibonucZ/Hydroxyglut_hydro"/>
</dbReference>
<evidence type="ECO:0000256" key="1">
    <source>
        <dbReference type="ARBA" id="ARBA00004886"/>
    </source>
</evidence>
<reference evidence="8 9" key="1">
    <citation type="submission" date="2017-02" db="EMBL/GenBank/DDBJ databases">
        <title>Ketogulonicigenium robustum SPU B003 Genome sequencing and assembly.</title>
        <authorList>
            <person name="Li Y."/>
            <person name="Liu L."/>
            <person name="Wang C."/>
            <person name="Zhang M."/>
            <person name="Zhang T."/>
            <person name="Zhang Y."/>
        </authorList>
    </citation>
    <scope>NUCLEOTIDE SEQUENCE [LARGE SCALE GENOMIC DNA]</scope>
    <source>
        <strain evidence="8 9">SPU_B003</strain>
    </source>
</reference>
<dbReference type="Pfam" id="PF12706">
    <property type="entry name" value="Lactamase_B_2"/>
    <property type="match status" value="1"/>
</dbReference>
<evidence type="ECO:0000256" key="2">
    <source>
        <dbReference type="ARBA" id="ARBA00008481"/>
    </source>
</evidence>
<dbReference type="STRING" id="92947.BVG79_02156"/>
<evidence type="ECO:0000256" key="4">
    <source>
        <dbReference type="ARBA" id="ARBA00022448"/>
    </source>
</evidence>
<evidence type="ECO:0000259" key="7">
    <source>
        <dbReference type="Pfam" id="PF12706"/>
    </source>
</evidence>
<organism evidence="8 9">
    <name type="scientific">Ketogulonicigenium robustum</name>
    <dbReference type="NCBI Taxonomy" id="92947"/>
    <lineage>
        <taxon>Bacteria</taxon>
        <taxon>Pseudomonadati</taxon>
        <taxon>Pseudomonadota</taxon>
        <taxon>Alphaproteobacteria</taxon>
        <taxon>Rhodobacterales</taxon>
        <taxon>Roseobacteraceae</taxon>
        <taxon>Ketogulonicigenium</taxon>
    </lineage>
</organism>
<dbReference type="EMBL" id="CP019937">
    <property type="protein sequence ID" value="ARO15496.1"/>
    <property type="molecule type" value="Genomic_DNA"/>
</dbReference>
<dbReference type="InterPro" id="IPR001279">
    <property type="entry name" value="Metallo-B-lactamas"/>
</dbReference>
<accession>A0A1W6P1Y8</accession>
<keyword evidence="9" id="KW-1185">Reference proteome</keyword>
<comment type="similarity">
    <text evidence="2 6">Belongs to the PqqB family.</text>
</comment>
<dbReference type="NCBIfam" id="TIGR02108">
    <property type="entry name" value="PQQ_syn_pqqB"/>
    <property type="match status" value="1"/>
</dbReference>
<dbReference type="HAMAP" id="MF_00653">
    <property type="entry name" value="PQQ_syn_PqqB"/>
    <property type="match status" value="1"/>
</dbReference>
<gene>
    <name evidence="6 8" type="primary">pqqB</name>
    <name evidence="8" type="ORF">BVG79_02156</name>
</gene>
<protein>
    <recommendedName>
        <fullName evidence="3 6">Coenzyme PQQ synthesis protein B</fullName>
    </recommendedName>
    <alternativeName>
        <fullName evidence="6">Pyrroloquinoline quinone biosynthesis protein B</fullName>
    </alternativeName>
</protein>